<dbReference type="eggNOG" id="COG4249">
    <property type="taxonomic scope" value="Bacteria"/>
</dbReference>
<name>Q2SG68_HAHCH</name>
<evidence type="ECO:0000313" key="3">
    <source>
        <dbReference type="Proteomes" id="UP000000238"/>
    </source>
</evidence>
<dbReference type="STRING" id="349521.HCH_03616"/>
<proteinExistence type="predicted"/>
<dbReference type="KEGG" id="hch:HCH_03616"/>
<dbReference type="GO" id="GO:0004197">
    <property type="term" value="F:cysteine-type endopeptidase activity"/>
    <property type="evidence" value="ECO:0007669"/>
    <property type="project" value="InterPro"/>
</dbReference>
<sequence>MASDDYAILVGISRYGDPERLPDLQGPVRDVKLMRDWLTSPTGGDVPATHVIEIVSDETGMTPADLSAGAVAGDDDDHTLPPLFQDFFKKFLKLVSKPDRSGYIYRDSRLYLYFSGHGFCQKYRREAHAALFVGNSSPIENWNIYGTYFAQWTKDQGLFSEIVLIMDCCRDAKLTQRPMPPPLPQPTNIGASVSPKLFELYGAPRGGKAQERAIVARNGEVHGLLTHAFLDALEHAEWGKTAVPSQAVKNYLESQWRILCEGRPADPPEVVVPSIGEIYFQRKAAKLKSQRFKVKHWGDGEKVRIVNGQFDVIAELTLDGSQVKVRRSLQNGDSGGEEVAIPVVDGEFELPLPVSLLMATGGASIQQKFETGGDDVEL</sequence>
<dbReference type="EMBL" id="CP000155">
    <property type="protein sequence ID" value="ABC30356.1"/>
    <property type="molecule type" value="Genomic_DNA"/>
</dbReference>
<dbReference type="GO" id="GO:0006508">
    <property type="term" value="P:proteolysis"/>
    <property type="evidence" value="ECO:0007669"/>
    <property type="project" value="InterPro"/>
</dbReference>
<dbReference type="InterPro" id="IPR011600">
    <property type="entry name" value="Pept_C14_caspase"/>
</dbReference>
<evidence type="ECO:0000313" key="2">
    <source>
        <dbReference type="EMBL" id="ABC30356.1"/>
    </source>
</evidence>
<dbReference type="Proteomes" id="UP000000238">
    <property type="component" value="Chromosome"/>
</dbReference>
<organism evidence="2 3">
    <name type="scientific">Hahella chejuensis (strain KCTC 2396)</name>
    <dbReference type="NCBI Taxonomy" id="349521"/>
    <lineage>
        <taxon>Bacteria</taxon>
        <taxon>Pseudomonadati</taxon>
        <taxon>Pseudomonadota</taxon>
        <taxon>Gammaproteobacteria</taxon>
        <taxon>Oceanospirillales</taxon>
        <taxon>Hahellaceae</taxon>
        <taxon>Hahella</taxon>
    </lineage>
</organism>
<dbReference type="HOGENOM" id="CLU_731077_0_0_6"/>
<protein>
    <recommendedName>
        <fullName evidence="1">Peptidase C14 caspase domain-containing protein</fullName>
    </recommendedName>
</protein>
<keyword evidence="3" id="KW-1185">Reference proteome</keyword>
<dbReference type="AlphaFoldDB" id="Q2SG68"/>
<dbReference type="Pfam" id="PF00656">
    <property type="entry name" value="Peptidase_C14"/>
    <property type="match status" value="1"/>
</dbReference>
<feature type="domain" description="Peptidase C14 caspase" evidence="1">
    <location>
        <begin position="6"/>
        <end position="238"/>
    </location>
</feature>
<evidence type="ECO:0000259" key="1">
    <source>
        <dbReference type="Pfam" id="PF00656"/>
    </source>
</evidence>
<reference evidence="2 3" key="1">
    <citation type="journal article" date="2005" name="Nucleic Acids Res.">
        <title>Genomic blueprint of Hahella chejuensis, a marine microbe producing an algicidal agent.</title>
        <authorList>
            <person name="Jeong H."/>
            <person name="Yim J.H."/>
            <person name="Lee C."/>
            <person name="Choi S.-H."/>
            <person name="Park Y.K."/>
            <person name="Yoon S.H."/>
            <person name="Hur C.-G."/>
            <person name="Kang H.-Y."/>
            <person name="Kim D."/>
            <person name="Lee H.H."/>
            <person name="Park K.H."/>
            <person name="Park S.-H."/>
            <person name="Park H.-S."/>
            <person name="Lee H.K."/>
            <person name="Oh T.K."/>
            <person name="Kim J.F."/>
        </authorList>
    </citation>
    <scope>NUCLEOTIDE SEQUENCE [LARGE SCALE GENOMIC DNA]</scope>
    <source>
        <strain evidence="2 3">KCTC 2396</strain>
    </source>
</reference>
<accession>Q2SG68</accession>
<dbReference type="RefSeq" id="WP_011397424.1">
    <property type="nucleotide sequence ID" value="NC_007645.1"/>
</dbReference>
<gene>
    <name evidence="2" type="ordered locus">HCH_03616</name>
</gene>
<dbReference type="Gene3D" id="3.40.50.1460">
    <property type="match status" value="1"/>
</dbReference>
<dbReference type="OrthoDB" id="5568290at2"/>